<dbReference type="Pfam" id="PF12900">
    <property type="entry name" value="Pyridox_ox_2"/>
    <property type="match status" value="1"/>
</dbReference>
<dbReference type="Proteomes" id="UP000198875">
    <property type="component" value="Unassembled WGS sequence"/>
</dbReference>
<evidence type="ECO:0000313" key="1">
    <source>
        <dbReference type="EMBL" id="CPR10488.1"/>
    </source>
</evidence>
<gene>
    <name evidence="1" type="ORF">BN971_01878</name>
</gene>
<dbReference type="Gene3D" id="2.30.110.10">
    <property type="entry name" value="Electron Transport, Fmn-binding Protein, Chain A"/>
    <property type="match status" value="1"/>
</dbReference>
<reference evidence="1 2" key="1">
    <citation type="submission" date="2015-03" db="EMBL/GenBank/DDBJ databases">
        <authorList>
            <person name="Murphy D."/>
        </authorList>
    </citation>
    <scope>NUCLEOTIDE SEQUENCE [LARGE SCALE GENOMIC DNA]</scope>
    <source>
        <strain evidence="1 2">DSM 44277</strain>
    </source>
</reference>
<organism evidence="1 2">
    <name type="scientific">Mycobacterium bohemicum DSM 44277</name>
    <dbReference type="NCBI Taxonomy" id="1236609"/>
    <lineage>
        <taxon>Bacteria</taxon>
        <taxon>Bacillati</taxon>
        <taxon>Actinomycetota</taxon>
        <taxon>Actinomycetes</taxon>
        <taxon>Mycobacteriales</taxon>
        <taxon>Mycobacteriaceae</taxon>
        <taxon>Mycobacterium</taxon>
    </lineage>
</organism>
<dbReference type="SUPFAM" id="SSF50475">
    <property type="entry name" value="FMN-binding split barrel"/>
    <property type="match status" value="1"/>
</dbReference>
<sequence length="159" mass="17886">MVPDENRAMTQRIAQRELEDLSPGECFRLLATANVGRLVYQDDLGPLAVPVNYAMQGHDIIFRVEGGAKRTAMQQPMLAFEVDHINEEQHSGWSVLVRGVGAEVSPQRRPALRAVPTPWAVGLHRVWLQIVPHTVTGRRFGEEYKLVRIARTAPVGRRM</sequence>
<dbReference type="OrthoDB" id="3212118at2"/>
<protein>
    <submittedName>
        <fullName evidence="1">Pyridoxamine 5'-phosphate oxidase-like protein</fullName>
    </submittedName>
</protein>
<proteinExistence type="predicted"/>
<accession>A0A0U0W8G5</accession>
<dbReference type="InterPro" id="IPR012349">
    <property type="entry name" value="Split_barrel_FMN-bd"/>
</dbReference>
<dbReference type="InterPro" id="IPR024747">
    <property type="entry name" value="Pyridox_Oxase-rel"/>
</dbReference>
<dbReference type="AlphaFoldDB" id="A0A0U0W8G5"/>
<dbReference type="EMBL" id="CSTD01000001">
    <property type="protein sequence ID" value="CPR10488.1"/>
    <property type="molecule type" value="Genomic_DNA"/>
</dbReference>
<name>A0A0U0W8G5_MYCBE</name>
<evidence type="ECO:0000313" key="2">
    <source>
        <dbReference type="Proteomes" id="UP000198875"/>
    </source>
</evidence>